<gene>
    <name evidence="2" type="ORF">E2C01_019768</name>
</gene>
<proteinExistence type="predicted"/>
<protein>
    <submittedName>
        <fullName evidence="2">Uncharacterized protein</fullName>
    </submittedName>
</protein>
<dbReference type="EMBL" id="VSRR010001624">
    <property type="protein sequence ID" value="MPC26624.1"/>
    <property type="molecule type" value="Genomic_DNA"/>
</dbReference>
<dbReference type="AlphaFoldDB" id="A0A5B7E1D1"/>
<organism evidence="2 3">
    <name type="scientific">Portunus trituberculatus</name>
    <name type="common">Swimming crab</name>
    <name type="synonym">Neptunus trituberculatus</name>
    <dbReference type="NCBI Taxonomy" id="210409"/>
    <lineage>
        <taxon>Eukaryota</taxon>
        <taxon>Metazoa</taxon>
        <taxon>Ecdysozoa</taxon>
        <taxon>Arthropoda</taxon>
        <taxon>Crustacea</taxon>
        <taxon>Multicrustacea</taxon>
        <taxon>Malacostraca</taxon>
        <taxon>Eumalacostraca</taxon>
        <taxon>Eucarida</taxon>
        <taxon>Decapoda</taxon>
        <taxon>Pleocyemata</taxon>
        <taxon>Brachyura</taxon>
        <taxon>Eubrachyura</taxon>
        <taxon>Portunoidea</taxon>
        <taxon>Portunidae</taxon>
        <taxon>Portuninae</taxon>
        <taxon>Portunus</taxon>
    </lineage>
</organism>
<sequence>MAHGHSKYSRKRRKGNQHLKSPSGVQSMSPLGQLRVASALLRQIRINNISYLWSEQRSSPTDNILSHSSRKPCVTLTLVALLIFTEALRALDFVNGYRFSVNSTSCKG</sequence>
<feature type="region of interest" description="Disordered" evidence="1">
    <location>
        <begin position="1"/>
        <end position="30"/>
    </location>
</feature>
<reference evidence="2 3" key="1">
    <citation type="submission" date="2019-05" db="EMBL/GenBank/DDBJ databases">
        <title>Another draft genome of Portunus trituberculatus and its Hox gene families provides insights of decapod evolution.</title>
        <authorList>
            <person name="Jeong J.-H."/>
            <person name="Song I."/>
            <person name="Kim S."/>
            <person name="Choi T."/>
            <person name="Kim D."/>
            <person name="Ryu S."/>
            <person name="Kim W."/>
        </authorList>
    </citation>
    <scope>NUCLEOTIDE SEQUENCE [LARGE SCALE GENOMIC DNA]</scope>
    <source>
        <tissue evidence="2">Muscle</tissue>
    </source>
</reference>
<accession>A0A5B7E1D1</accession>
<feature type="compositionally biased region" description="Basic residues" evidence="1">
    <location>
        <begin position="1"/>
        <end position="17"/>
    </location>
</feature>
<dbReference type="Proteomes" id="UP000324222">
    <property type="component" value="Unassembled WGS sequence"/>
</dbReference>
<evidence type="ECO:0000313" key="3">
    <source>
        <dbReference type="Proteomes" id="UP000324222"/>
    </source>
</evidence>
<keyword evidence="3" id="KW-1185">Reference proteome</keyword>
<evidence type="ECO:0000256" key="1">
    <source>
        <dbReference type="SAM" id="MobiDB-lite"/>
    </source>
</evidence>
<name>A0A5B7E1D1_PORTR</name>
<feature type="compositionally biased region" description="Polar residues" evidence="1">
    <location>
        <begin position="18"/>
        <end position="30"/>
    </location>
</feature>
<comment type="caution">
    <text evidence="2">The sequence shown here is derived from an EMBL/GenBank/DDBJ whole genome shotgun (WGS) entry which is preliminary data.</text>
</comment>
<evidence type="ECO:0000313" key="2">
    <source>
        <dbReference type="EMBL" id="MPC26624.1"/>
    </source>
</evidence>